<dbReference type="EMBL" id="CAAGRJ010002172">
    <property type="protein sequence ID" value="VFV20049.1"/>
    <property type="molecule type" value="Genomic_DNA"/>
</dbReference>
<dbReference type="InterPro" id="IPR036249">
    <property type="entry name" value="Thioredoxin-like_sf"/>
</dbReference>
<dbReference type="InterPro" id="IPR007741">
    <property type="entry name" value="Ribosomal_mL43/mS25/NADH_DH"/>
</dbReference>
<dbReference type="SMART" id="SM00916">
    <property type="entry name" value="L51_S25_CI-B8"/>
    <property type="match status" value="1"/>
</dbReference>
<evidence type="ECO:0000313" key="9">
    <source>
        <dbReference type="EMBL" id="VFV20049.1"/>
    </source>
</evidence>
<accession>A0A485MI01</accession>
<evidence type="ECO:0000256" key="3">
    <source>
        <dbReference type="ARBA" id="ARBA00022980"/>
    </source>
</evidence>
<protein>
    <recommendedName>
        <fullName evidence="6">Small ribosomal subunit protein mS25</fullName>
    </recommendedName>
    <alternativeName>
        <fullName evidence="7">28S ribosomal protein S25, mitochondrial</fullName>
    </alternativeName>
</protein>
<feature type="domain" description="Ribosomal protein/NADH dehydrogenase" evidence="8">
    <location>
        <begin position="101"/>
        <end position="174"/>
    </location>
</feature>
<reference evidence="9 10" key="1">
    <citation type="submission" date="2019-01" db="EMBL/GenBank/DDBJ databases">
        <authorList>
            <person name="Alioto T."/>
            <person name="Alioto T."/>
        </authorList>
    </citation>
    <scope>NUCLEOTIDE SEQUENCE [LARGE SCALE GENOMIC DNA]</scope>
</reference>
<evidence type="ECO:0000256" key="7">
    <source>
        <dbReference type="ARBA" id="ARBA00035369"/>
    </source>
</evidence>
<dbReference type="Pfam" id="PF05047">
    <property type="entry name" value="L51_S25_CI-B8"/>
    <property type="match status" value="1"/>
</dbReference>
<dbReference type="PANTHER" id="PTHR13274">
    <property type="entry name" value="MITOCHONDRIAL RIBOSOMAL PROTEIN S25"/>
    <property type="match status" value="1"/>
</dbReference>
<evidence type="ECO:0000313" key="10">
    <source>
        <dbReference type="Proteomes" id="UP000386466"/>
    </source>
</evidence>
<evidence type="ECO:0000256" key="2">
    <source>
        <dbReference type="ARBA" id="ARBA00008046"/>
    </source>
</evidence>
<keyword evidence="5" id="KW-0687">Ribonucleoprotein</keyword>
<dbReference type="Proteomes" id="UP000386466">
    <property type="component" value="Unassembled WGS sequence"/>
</dbReference>
<evidence type="ECO:0000256" key="5">
    <source>
        <dbReference type="ARBA" id="ARBA00023274"/>
    </source>
</evidence>
<evidence type="ECO:0000259" key="8">
    <source>
        <dbReference type="SMART" id="SM00916"/>
    </source>
</evidence>
<dbReference type="InterPro" id="IPR040049">
    <property type="entry name" value="Ribosomal_mS25/mL61"/>
</dbReference>
<keyword evidence="4" id="KW-0496">Mitochondrion</keyword>
<dbReference type="AlphaFoldDB" id="A0A485MI01"/>
<gene>
    <name evidence="9" type="ORF">LYPA_23C004226</name>
</gene>
<dbReference type="Gene3D" id="3.40.30.10">
    <property type="entry name" value="Glutaredoxin"/>
    <property type="match status" value="1"/>
</dbReference>
<dbReference type="SUPFAM" id="SSF52833">
    <property type="entry name" value="Thioredoxin-like"/>
    <property type="match status" value="1"/>
</dbReference>
<organism evidence="9 10">
    <name type="scientific">Lynx pardinus</name>
    <name type="common">Iberian lynx</name>
    <name type="synonym">Felis pardina</name>
    <dbReference type="NCBI Taxonomy" id="191816"/>
    <lineage>
        <taxon>Eukaryota</taxon>
        <taxon>Metazoa</taxon>
        <taxon>Chordata</taxon>
        <taxon>Craniata</taxon>
        <taxon>Vertebrata</taxon>
        <taxon>Euteleostomi</taxon>
        <taxon>Mammalia</taxon>
        <taxon>Eutheria</taxon>
        <taxon>Laurasiatheria</taxon>
        <taxon>Carnivora</taxon>
        <taxon>Feliformia</taxon>
        <taxon>Felidae</taxon>
        <taxon>Felinae</taxon>
        <taxon>Lynx</taxon>
    </lineage>
</organism>
<dbReference type="GO" id="GO:1990904">
    <property type="term" value="C:ribonucleoprotein complex"/>
    <property type="evidence" value="ECO:0007669"/>
    <property type="project" value="UniProtKB-KW"/>
</dbReference>
<dbReference type="GO" id="GO:0003735">
    <property type="term" value="F:structural constituent of ribosome"/>
    <property type="evidence" value="ECO:0007669"/>
    <property type="project" value="InterPro"/>
</dbReference>
<sequence>MPPEGTTSSELLCGERAACREASPVRLRGKWKPAVRRRGVRSAGPAASAAAGPLLLGQRPDLSAAMPMKGRFPIRRTLQYLGQGDVVFKDSVKVMTVNYNTHGELGEGARKFVFFNIPQIQYKNPWVQIIMFKNMTPSPFLRFYLDSGEQVLVDVETKSNKEIMEHVKKILGKSEETLEREEQEKKQLSHPAHFGPRKYCLRECICEVEGQVPCPGLVPLPKEMTGKYRAMLKASAQD</sequence>
<dbReference type="GO" id="GO:0005743">
    <property type="term" value="C:mitochondrial inner membrane"/>
    <property type="evidence" value="ECO:0007669"/>
    <property type="project" value="UniProtKB-ARBA"/>
</dbReference>
<keyword evidence="10" id="KW-1185">Reference proteome</keyword>
<evidence type="ECO:0000256" key="1">
    <source>
        <dbReference type="ARBA" id="ARBA00004173"/>
    </source>
</evidence>
<evidence type="ECO:0000256" key="6">
    <source>
        <dbReference type="ARBA" id="ARBA00035139"/>
    </source>
</evidence>
<comment type="similarity">
    <text evidence="2">Belongs to the mitochondrion-specific ribosomal protein mS25 family.</text>
</comment>
<evidence type="ECO:0000256" key="4">
    <source>
        <dbReference type="ARBA" id="ARBA00023128"/>
    </source>
</evidence>
<comment type="subcellular location">
    <subcellularLocation>
        <location evidence="1">Mitochondrion</location>
    </subcellularLocation>
</comment>
<dbReference type="PANTHER" id="PTHR13274:SF2">
    <property type="entry name" value="SMALL RIBOSOMAL SUBUNIT PROTEIN MS25"/>
    <property type="match status" value="1"/>
</dbReference>
<proteinExistence type="inferred from homology"/>
<dbReference type="GO" id="GO:0005840">
    <property type="term" value="C:ribosome"/>
    <property type="evidence" value="ECO:0007669"/>
    <property type="project" value="UniProtKB-KW"/>
</dbReference>
<name>A0A485MI01_LYNPA</name>
<dbReference type="FunFam" id="3.40.30.10:FF:000103">
    <property type="entry name" value="28S ribosomal protein S25, mitochondrial"/>
    <property type="match status" value="1"/>
</dbReference>
<keyword evidence="3 9" id="KW-0689">Ribosomal protein</keyword>